<dbReference type="SFLD" id="SFLDG00180">
    <property type="entry name" value="muconate_cycloisomerase"/>
    <property type="match status" value="1"/>
</dbReference>
<dbReference type="SUPFAM" id="SSF54826">
    <property type="entry name" value="Enolase N-terminal domain-like"/>
    <property type="match status" value="1"/>
</dbReference>
<evidence type="ECO:0000256" key="5">
    <source>
        <dbReference type="PIRSR" id="PIRSR634603-1"/>
    </source>
</evidence>
<dbReference type="EMBL" id="FNIT01000003">
    <property type="protein sequence ID" value="SDO06447.1"/>
    <property type="molecule type" value="Genomic_DNA"/>
</dbReference>
<dbReference type="Pfam" id="PF13378">
    <property type="entry name" value="MR_MLE_C"/>
    <property type="match status" value="1"/>
</dbReference>
<keyword evidence="8" id="KW-0812">Transmembrane</keyword>
<dbReference type="CDD" id="cd03319">
    <property type="entry name" value="L-Ala-DL-Glu_epimerase"/>
    <property type="match status" value="1"/>
</dbReference>
<dbReference type="SMART" id="SM00922">
    <property type="entry name" value="MR_MLE"/>
    <property type="match status" value="1"/>
</dbReference>
<keyword evidence="8" id="KW-0472">Membrane</keyword>
<evidence type="ECO:0000256" key="3">
    <source>
        <dbReference type="ARBA" id="ARBA00022842"/>
    </source>
</evidence>
<evidence type="ECO:0000256" key="6">
    <source>
        <dbReference type="PIRSR" id="PIRSR634603-3"/>
    </source>
</evidence>
<keyword evidence="11" id="KW-1185">Reference proteome</keyword>
<reference evidence="10 11" key="1">
    <citation type="submission" date="2016-10" db="EMBL/GenBank/DDBJ databases">
        <authorList>
            <person name="de Groot N.N."/>
        </authorList>
    </citation>
    <scope>NUCLEOTIDE SEQUENCE [LARGE SCALE GENOMIC DNA]</scope>
    <source>
        <strain evidence="11">L7-484,KACC 16230,DSM 25025</strain>
    </source>
</reference>
<evidence type="ECO:0000256" key="2">
    <source>
        <dbReference type="ARBA" id="ARBA00022723"/>
    </source>
</evidence>
<dbReference type="GO" id="GO:0046872">
    <property type="term" value="F:metal ion binding"/>
    <property type="evidence" value="ECO:0007669"/>
    <property type="project" value="UniProtKB-KW"/>
</dbReference>
<dbReference type="SUPFAM" id="SSF51604">
    <property type="entry name" value="Enolase C-terminal domain-like"/>
    <property type="match status" value="1"/>
</dbReference>
<dbReference type="SFLD" id="SFLDS00001">
    <property type="entry name" value="Enolase"/>
    <property type="match status" value="1"/>
</dbReference>
<evidence type="ECO:0000256" key="8">
    <source>
        <dbReference type="SAM" id="Phobius"/>
    </source>
</evidence>
<proteinExistence type="inferred from homology"/>
<feature type="transmembrane region" description="Helical" evidence="8">
    <location>
        <begin position="270"/>
        <end position="291"/>
    </location>
</feature>
<dbReference type="InterPro" id="IPR013342">
    <property type="entry name" value="Mandelate_racemase_C"/>
</dbReference>
<evidence type="ECO:0000313" key="11">
    <source>
        <dbReference type="Proteomes" id="UP000198793"/>
    </source>
</evidence>
<keyword evidence="3 6" id="KW-0460">Magnesium</keyword>
<dbReference type="EC" id="5.1.1.-" evidence="7"/>
<sequence length="329" mass="35324">MRRRLSVTVERWPLAAAFTISRGSKTEAVVVRCQIDEDGASGQGECVPYLRYGETPERVVELIETMRASLEAGLGRTELQSRLPPGAARNAVDCALWDLEAKLTGTPVWKLAGLKEPGAVETAFTISLASPNAMAEATRIAATRPVLKIKLGAGDGYDGERMRAVRAAAPNARLLIDANEGWREDTIVASLREAARIRAVVVEQPLPAAEDGSLARLPHPVPVCADESVHGADSIAALTGRYDYLNLKLDKTGGLTEGLRFLREAQARGFGVMVGCMVGTSLSMAPALLLAQEADYVDLDGPLLLARDREPGLRYKASRVFPPDPALWG</sequence>
<feature type="binding site" evidence="6">
    <location>
        <position position="203"/>
    </location>
    <ligand>
        <name>Mg(2+)</name>
        <dbReference type="ChEBI" id="CHEBI:18420"/>
    </ligand>
</feature>
<feature type="domain" description="Mandelate racemase/muconate lactonizing enzyme C-terminal" evidence="9">
    <location>
        <begin position="131"/>
        <end position="224"/>
    </location>
</feature>
<dbReference type="GO" id="GO:0016855">
    <property type="term" value="F:racemase and epimerase activity, acting on amino acids and derivatives"/>
    <property type="evidence" value="ECO:0007669"/>
    <property type="project" value="UniProtKB-UniRule"/>
</dbReference>
<dbReference type="RefSeq" id="WP_090671796.1">
    <property type="nucleotide sequence ID" value="NZ_FNIT01000003.1"/>
</dbReference>
<dbReference type="InterPro" id="IPR029017">
    <property type="entry name" value="Enolase-like_N"/>
</dbReference>
<evidence type="ECO:0000256" key="7">
    <source>
        <dbReference type="RuleBase" id="RU366006"/>
    </source>
</evidence>
<keyword evidence="2 6" id="KW-0479">Metal-binding</keyword>
<dbReference type="InterPro" id="IPR034593">
    <property type="entry name" value="DgoD-like"/>
</dbReference>
<evidence type="ECO:0000259" key="9">
    <source>
        <dbReference type="SMART" id="SM00922"/>
    </source>
</evidence>
<feature type="binding site" evidence="6">
    <location>
        <position position="226"/>
    </location>
    <ligand>
        <name>Mg(2+)</name>
        <dbReference type="ChEBI" id="CHEBI:18420"/>
    </ligand>
</feature>
<dbReference type="STRING" id="1166073.SAMN05192530_103132"/>
<dbReference type="Gene3D" id="3.30.390.10">
    <property type="entry name" value="Enolase-like, N-terminal domain"/>
    <property type="match status" value="1"/>
</dbReference>
<dbReference type="InterPro" id="IPR036849">
    <property type="entry name" value="Enolase-like_C_sf"/>
</dbReference>
<gene>
    <name evidence="10" type="ORF">SAMN05192530_103132</name>
</gene>
<evidence type="ECO:0000313" key="10">
    <source>
        <dbReference type="EMBL" id="SDO06447.1"/>
    </source>
</evidence>
<keyword evidence="4 7" id="KW-0413">Isomerase</keyword>
<dbReference type="NCBIfam" id="NF042940">
    <property type="entry name" value="racemase_DgcA"/>
    <property type="match status" value="1"/>
</dbReference>
<dbReference type="InterPro" id="IPR034603">
    <property type="entry name" value="Dipeptide_epimerase"/>
</dbReference>
<feature type="active site" description="Proton acceptor; specific for (R)-substrate epimerization" evidence="5">
    <location>
        <position position="150"/>
    </location>
</feature>
<evidence type="ECO:0000256" key="1">
    <source>
        <dbReference type="ARBA" id="ARBA00008031"/>
    </source>
</evidence>
<comment type="cofactor">
    <cofactor evidence="6 7">
        <name>Mg(2+)</name>
        <dbReference type="ChEBI" id="CHEBI:18420"/>
    </cofactor>
    <text evidence="6 7">Binds 1 Mg(2+) ion per subunit.</text>
</comment>
<dbReference type="OrthoDB" id="9782675at2"/>
<organism evidence="10 11">
    <name type="scientific">Aureimonas jatrophae</name>
    <dbReference type="NCBI Taxonomy" id="1166073"/>
    <lineage>
        <taxon>Bacteria</taxon>
        <taxon>Pseudomonadati</taxon>
        <taxon>Pseudomonadota</taxon>
        <taxon>Alphaproteobacteria</taxon>
        <taxon>Hyphomicrobiales</taxon>
        <taxon>Aurantimonadaceae</taxon>
        <taxon>Aureimonas</taxon>
    </lineage>
</organism>
<dbReference type="SFLD" id="SFLDF00010">
    <property type="entry name" value="dipeptide_epimerase"/>
    <property type="match status" value="1"/>
</dbReference>
<feature type="binding site" evidence="6">
    <location>
        <position position="177"/>
    </location>
    <ligand>
        <name>Mg(2+)</name>
        <dbReference type="ChEBI" id="CHEBI:18420"/>
    </ligand>
</feature>
<accession>A0A1H0GHP3</accession>
<comment type="similarity">
    <text evidence="1 7">Belongs to the mandelate racemase/muconate lactonizing enzyme family.</text>
</comment>
<keyword evidence="8" id="KW-1133">Transmembrane helix</keyword>
<dbReference type="AlphaFoldDB" id="A0A1H0GHP3"/>
<dbReference type="Gene3D" id="3.20.20.120">
    <property type="entry name" value="Enolase-like C-terminal domain"/>
    <property type="match status" value="1"/>
</dbReference>
<feature type="active site" description="Proton acceptor; specific for (S)-substrate epimerization" evidence="5">
    <location>
        <position position="248"/>
    </location>
</feature>
<dbReference type="Proteomes" id="UP000198793">
    <property type="component" value="Unassembled WGS sequence"/>
</dbReference>
<protein>
    <recommendedName>
        <fullName evidence="7">Dipeptide epimerase</fullName>
        <ecNumber evidence="7">5.1.1.-</ecNumber>
    </recommendedName>
</protein>
<dbReference type="InterPro" id="IPR029065">
    <property type="entry name" value="Enolase_C-like"/>
</dbReference>
<dbReference type="InterPro" id="IPR013341">
    <property type="entry name" value="Mandelate_racemase_N_dom"/>
</dbReference>
<dbReference type="PANTHER" id="PTHR48080:SF3">
    <property type="entry name" value="ENOLASE SUPERFAMILY MEMBER DDB_G0284701"/>
    <property type="match status" value="1"/>
</dbReference>
<dbReference type="PANTHER" id="PTHR48080">
    <property type="entry name" value="D-GALACTONATE DEHYDRATASE-RELATED"/>
    <property type="match status" value="1"/>
</dbReference>
<name>A0A1H0GHP3_9HYPH</name>
<dbReference type="Pfam" id="PF02746">
    <property type="entry name" value="MR_MLE_N"/>
    <property type="match status" value="1"/>
</dbReference>
<evidence type="ECO:0000256" key="4">
    <source>
        <dbReference type="ARBA" id="ARBA00023235"/>
    </source>
</evidence>